<gene>
    <name evidence="1" type="ORF">TIFTF001_013142</name>
</gene>
<protein>
    <submittedName>
        <fullName evidence="1">Uncharacterized protein</fullName>
    </submittedName>
</protein>
<accession>A0AA88D2L4</accession>
<evidence type="ECO:0000313" key="1">
    <source>
        <dbReference type="EMBL" id="GMN43943.1"/>
    </source>
</evidence>
<dbReference type="Proteomes" id="UP001187192">
    <property type="component" value="Unassembled WGS sequence"/>
</dbReference>
<name>A0AA88D2L4_FICCA</name>
<evidence type="ECO:0000313" key="2">
    <source>
        <dbReference type="Proteomes" id="UP001187192"/>
    </source>
</evidence>
<reference evidence="1" key="1">
    <citation type="submission" date="2023-07" db="EMBL/GenBank/DDBJ databases">
        <title>draft genome sequence of fig (Ficus carica).</title>
        <authorList>
            <person name="Takahashi T."/>
            <person name="Nishimura K."/>
        </authorList>
    </citation>
    <scope>NUCLEOTIDE SEQUENCE</scope>
</reference>
<dbReference type="Gramene" id="FCD_00008407-RA">
    <property type="protein sequence ID" value="FCD_00008407-RA:cds"/>
    <property type="gene ID" value="FCD_00008407"/>
</dbReference>
<dbReference type="AlphaFoldDB" id="A0AA88D2L4"/>
<organism evidence="1 2">
    <name type="scientific">Ficus carica</name>
    <name type="common">Common fig</name>
    <dbReference type="NCBI Taxonomy" id="3494"/>
    <lineage>
        <taxon>Eukaryota</taxon>
        <taxon>Viridiplantae</taxon>
        <taxon>Streptophyta</taxon>
        <taxon>Embryophyta</taxon>
        <taxon>Tracheophyta</taxon>
        <taxon>Spermatophyta</taxon>
        <taxon>Magnoliopsida</taxon>
        <taxon>eudicotyledons</taxon>
        <taxon>Gunneridae</taxon>
        <taxon>Pentapetalae</taxon>
        <taxon>rosids</taxon>
        <taxon>fabids</taxon>
        <taxon>Rosales</taxon>
        <taxon>Moraceae</taxon>
        <taxon>Ficeae</taxon>
        <taxon>Ficus</taxon>
    </lineage>
</organism>
<dbReference type="EMBL" id="BTGU01000017">
    <property type="protein sequence ID" value="GMN43943.1"/>
    <property type="molecule type" value="Genomic_DNA"/>
</dbReference>
<keyword evidence="2" id="KW-1185">Reference proteome</keyword>
<proteinExistence type="predicted"/>
<sequence length="66" mass="7332">MGEKLLEDNLPNGNQVAILILCGGGQSNYATFGGGDDLKNIFCGRWQYSNWKSTCNSYTKQGRRIE</sequence>
<comment type="caution">
    <text evidence="1">The sequence shown here is derived from an EMBL/GenBank/DDBJ whole genome shotgun (WGS) entry which is preliminary data.</text>
</comment>